<organism evidence="1 2">
    <name type="scientific">Rhodovulum iodosum</name>
    <dbReference type="NCBI Taxonomy" id="68291"/>
    <lineage>
        <taxon>Bacteria</taxon>
        <taxon>Pseudomonadati</taxon>
        <taxon>Pseudomonadota</taxon>
        <taxon>Alphaproteobacteria</taxon>
        <taxon>Rhodobacterales</taxon>
        <taxon>Paracoccaceae</taxon>
        <taxon>Rhodovulum</taxon>
    </lineage>
</organism>
<dbReference type="InterPro" id="IPR007833">
    <property type="entry name" value="Capsule_polysaccharide_synth"/>
</dbReference>
<protein>
    <submittedName>
        <fullName evidence="1">Capsular polysaccharide export protein</fullName>
    </submittedName>
</protein>
<reference evidence="1 2" key="1">
    <citation type="submission" date="2024-06" db="EMBL/GenBank/DDBJ databases">
        <title>Genome of Rhodovulum iodosum, a marine photoferrotroph.</title>
        <authorList>
            <person name="Bianchini G."/>
            <person name="Nikeleit V."/>
            <person name="Kappler A."/>
            <person name="Bryce C."/>
            <person name="Sanchez-Baracaldo P."/>
        </authorList>
    </citation>
    <scope>NUCLEOTIDE SEQUENCE [LARGE SCALE GENOMIC DNA]</scope>
    <source>
        <strain evidence="1 2">UT/N1</strain>
    </source>
</reference>
<dbReference type="CDD" id="cd16439">
    <property type="entry name" value="beta_Kdo_transferase_KpsC_2"/>
    <property type="match status" value="1"/>
</dbReference>
<comment type="caution">
    <text evidence="1">The sequence shown here is derived from an EMBL/GenBank/DDBJ whole genome shotgun (WGS) entry which is preliminary data.</text>
</comment>
<accession>A0ABV3XPB8</accession>
<evidence type="ECO:0000313" key="2">
    <source>
        <dbReference type="Proteomes" id="UP001560019"/>
    </source>
</evidence>
<dbReference type="EMBL" id="JBEHHI010000001">
    <property type="protein sequence ID" value="MEX5726889.1"/>
    <property type="molecule type" value="Genomic_DNA"/>
</dbReference>
<sequence>MDRPAPPSHLTAGAPASRRLFFYNGGMLAQPRLRRILALAGYRLRLGLPGPDDWVAVWGATPVAARGRAVAARRGAGLLCVEDAFLRSVRPGRRGGGAPLGLMLDTGGVHFDPARPSALETLLAEHPLDDTALLNRARDAIVRMRRGHLSKYTGFDPDLPAPAPGYVLVIDQTAGDAAVRASGANRATFREMLAVAQIENPGAPIIVKAHPETAAGARAGYYQRGDTDPRVTHLSDPVSPWALLEGAVAVYTVSSQMGFEAILAGHRPRVFGQPFYSGWGLTQDEAPVPRRTRRLTRAQLFAAAMILAPTWYDPYRDRLCTLEDALATLEAETRAWRDDRRGWVAAGMRLWKRPTIQRVFGQERPVRFAPDLATAEARAQAEGRRAMVWAGKGGGARPDTVRVEDGILRSAGLGAALVPPLSLVCDDLGIYYDPTRESRLERLVAEACSLPETERRRAERLIATVIRAGLSKYTPASAPLPELPEGRRILVPGQVEDDASIRLGCGAERTNRALLERCRAENPDAVLLYKPHPDVEAGLRPGALTEAEARTHADTVLAGADPAALLARVDAVWTLTSTLGFEALLRGVPVTCLGTPFYAGWGLTADLGPVPARRAARPDILALAHAVLIAYPRYRDPVTGRPCPAEVVADRLAAGEVPGPGPGNRVLSKLQGLLASRAHLWR</sequence>
<name>A0ABV3XPB8_9RHOB</name>
<evidence type="ECO:0000313" key="1">
    <source>
        <dbReference type="EMBL" id="MEX5726889.1"/>
    </source>
</evidence>
<dbReference type="CDD" id="cd16440">
    <property type="entry name" value="beta_Kdo_transferase_KpsC_1"/>
    <property type="match status" value="1"/>
</dbReference>
<gene>
    <name evidence="1" type="ORF">Ga0609869_000242</name>
</gene>
<dbReference type="Pfam" id="PF05159">
    <property type="entry name" value="Capsule_synth"/>
    <property type="match status" value="4"/>
</dbReference>
<proteinExistence type="predicted"/>
<dbReference type="Proteomes" id="UP001560019">
    <property type="component" value="Unassembled WGS sequence"/>
</dbReference>
<keyword evidence="2" id="KW-1185">Reference proteome</keyword>